<dbReference type="GO" id="GO:0003677">
    <property type="term" value="F:DNA binding"/>
    <property type="evidence" value="ECO:0007669"/>
    <property type="project" value="UniProtKB-KW"/>
</dbReference>
<organism evidence="6 7">
    <name type="scientific">Rugamonas apoptosis</name>
    <dbReference type="NCBI Taxonomy" id="2758570"/>
    <lineage>
        <taxon>Bacteria</taxon>
        <taxon>Pseudomonadati</taxon>
        <taxon>Pseudomonadota</taxon>
        <taxon>Betaproteobacteria</taxon>
        <taxon>Burkholderiales</taxon>
        <taxon>Oxalobacteraceae</taxon>
        <taxon>Telluria group</taxon>
        <taxon>Rugamonas</taxon>
    </lineage>
</organism>
<dbReference type="RefSeq" id="WP_182153052.1">
    <property type="nucleotide sequence ID" value="NZ_JACEZU010000003.1"/>
</dbReference>
<evidence type="ECO:0000256" key="4">
    <source>
        <dbReference type="ARBA" id="ARBA00023125"/>
    </source>
</evidence>
<protein>
    <submittedName>
        <fullName evidence="6">H-NS histone family protein</fullName>
    </submittedName>
</protein>
<gene>
    <name evidence="6" type="ORF">H3H39_09305</name>
</gene>
<evidence type="ECO:0000313" key="7">
    <source>
        <dbReference type="Proteomes" id="UP000573499"/>
    </source>
</evidence>
<dbReference type="InterPro" id="IPR027444">
    <property type="entry name" value="H-NS_C_dom"/>
</dbReference>
<evidence type="ECO:0000256" key="1">
    <source>
        <dbReference type="ARBA" id="ARBA00004453"/>
    </source>
</evidence>
<keyword evidence="3" id="KW-0963">Cytoplasm</keyword>
<evidence type="ECO:0000256" key="3">
    <source>
        <dbReference type="ARBA" id="ARBA00022490"/>
    </source>
</evidence>
<feature type="domain" description="DNA-binding protein H-NS-like C-terminal" evidence="5">
    <location>
        <begin position="56"/>
        <end position="95"/>
    </location>
</feature>
<evidence type="ECO:0000313" key="6">
    <source>
        <dbReference type="EMBL" id="MBA5687238.1"/>
    </source>
</evidence>
<reference evidence="6 7" key="1">
    <citation type="submission" date="2020-07" db="EMBL/GenBank/DDBJ databases">
        <title>Novel species isolated from subtropical streams in China.</title>
        <authorList>
            <person name="Lu H."/>
        </authorList>
    </citation>
    <scope>NUCLEOTIDE SEQUENCE [LARGE SCALE GENOMIC DNA]</scope>
    <source>
        <strain evidence="6 7">LX47W</strain>
    </source>
</reference>
<dbReference type="EMBL" id="JACEZU010000003">
    <property type="protein sequence ID" value="MBA5687238.1"/>
    <property type="molecule type" value="Genomic_DNA"/>
</dbReference>
<dbReference type="Gene3D" id="4.10.430.30">
    <property type="match status" value="1"/>
</dbReference>
<dbReference type="SMART" id="SM00528">
    <property type="entry name" value="HNS"/>
    <property type="match status" value="1"/>
</dbReference>
<dbReference type="Pfam" id="PF00816">
    <property type="entry name" value="Histone_HNS"/>
    <property type="match status" value="1"/>
</dbReference>
<dbReference type="PANTHER" id="PTHR38097:SF2">
    <property type="entry name" value="DNA-BINDING PROTEIN STPA"/>
    <property type="match status" value="1"/>
</dbReference>
<dbReference type="PANTHER" id="PTHR38097">
    <property type="match status" value="1"/>
</dbReference>
<name>A0A7W2F8R8_9BURK</name>
<comment type="subcellular location">
    <subcellularLocation>
        <location evidence="1">Cytoplasm</location>
        <location evidence="1">Nucleoid</location>
    </subcellularLocation>
</comment>
<dbReference type="SUPFAM" id="SSF81273">
    <property type="entry name" value="H-NS histone-like proteins"/>
    <property type="match status" value="1"/>
</dbReference>
<evidence type="ECO:0000256" key="2">
    <source>
        <dbReference type="ARBA" id="ARBA00010610"/>
    </source>
</evidence>
<proteinExistence type="inferred from homology"/>
<accession>A0A7W2F8R8</accession>
<comment type="caution">
    <text evidence="6">The sequence shown here is derived from an EMBL/GenBank/DDBJ whole genome shotgun (WGS) entry which is preliminary data.</text>
</comment>
<keyword evidence="7" id="KW-1185">Reference proteome</keyword>
<sequence length="96" mass="10534">MSTYAELKAQIAELENKAKAARSAELAAAKAQIADIMKNYGLTLNDLGSNAKPKSEKVRQPVPVKYRNAATGETWTGRGRAPLWLTGKNKDEYLIK</sequence>
<keyword evidence="4" id="KW-0238">DNA-binding</keyword>
<comment type="similarity">
    <text evidence="2">Belongs to the histone-like protein H-NS family.</text>
</comment>
<dbReference type="Proteomes" id="UP000573499">
    <property type="component" value="Unassembled WGS sequence"/>
</dbReference>
<evidence type="ECO:0000259" key="5">
    <source>
        <dbReference type="SMART" id="SM00528"/>
    </source>
</evidence>
<dbReference type="GO" id="GO:0009295">
    <property type="term" value="C:nucleoid"/>
    <property type="evidence" value="ECO:0007669"/>
    <property type="project" value="UniProtKB-SubCell"/>
</dbReference>
<dbReference type="AlphaFoldDB" id="A0A7W2F8R8"/>